<comment type="cofactor">
    <cofactor evidence="1">
        <name>FAD</name>
        <dbReference type="ChEBI" id="CHEBI:57692"/>
    </cofactor>
</comment>
<protein>
    <submittedName>
        <fullName evidence="9">FAD-binding protein</fullName>
    </submittedName>
</protein>
<dbReference type="InterPro" id="IPR017896">
    <property type="entry name" value="4Fe4S_Fe-S-bd"/>
</dbReference>
<dbReference type="PROSITE" id="PS00198">
    <property type="entry name" value="4FE4S_FER_1"/>
    <property type="match status" value="1"/>
</dbReference>
<dbReference type="InterPro" id="IPR004113">
    <property type="entry name" value="FAD-bd_oxidored_4_C"/>
</dbReference>
<accession>A0A9X0QXD1</accession>
<keyword evidence="7" id="KW-0411">Iron-sulfur</keyword>
<feature type="domain" description="FAD-binding PCMH-type" evidence="8">
    <location>
        <begin position="45"/>
        <end position="272"/>
    </location>
</feature>
<comment type="caution">
    <text evidence="9">The sequence shown here is derived from an EMBL/GenBank/DDBJ whole genome shotgun (WGS) entry which is preliminary data.</text>
</comment>
<evidence type="ECO:0000256" key="2">
    <source>
        <dbReference type="ARBA" id="ARBA00022630"/>
    </source>
</evidence>
<evidence type="ECO:0000259" key="8">
    <source>
        <dbReference type="PROSITE" id="PS51387"/>
    </source>
</evidence>
<keyword evidence="2" id="KW-0285">Flavoprotein</keyword>
<keyword evidence="5" id="KW-0560">Oxidoreductase</keyword>
<dbReference type="SUPFAM" id="SSF56176">
    <property type="entry name" value="FAD-binding/transporter-associated domain-like"/>
    <property type="match status" value="1"/>
</dbReference>
<dbReference type="AlphaFoldDB" id="A0A9X0QXD1"/>
<dbReference type="RefSeq" id="WP_186770145.1">
    <property type="nucleotide sequence ID" value="NZ_JACOMF010000007.1"/>
</dbReference>
<evidence type="ECO:0000256" key="4">
    <source>
        <dbReference type="ARBA" id="ARBA00022827"/>
    </source>
</evidence>
<dbReference type="Gene3D" id="3.30.465.10">
    <property type="match status" value="1"/>
</dbReference>
<dbReference type="GO" id="GO:1903457">
    <property type="term" value="P:lactate catabolic process"/>
    <property type="evidence" value="ECO:0007669"/>
    <property type="project" value="TreeGrafter"/>
</dbReference>
<dbReference type="Gene3D" id="3.30.43.10">
    <property type="entry name" value="Uridine Diphospho-n-acetylenolpyruvylglucosamine Reductase, domain 2"/>
    <property type="match status" value="1"/>
</dbReference>
<dbReference type="InterPro" id="IPR016164">
    <property type="entry name" value="FAD-linked_Oxase-like_C"/>
</dbReference>
<dbReference type="InterPro" id="IPR016166">
    <property type="entry name" value="FAD-bd_PCMH"/>
</dbReference>
<reference evidence="9" key="1">
    <citation type="submission" date="2020-08" db="EMBL/GenBank/DDBJ databases">
        <authorList>
            <person name="Hu Y."/>
            <person name="Nguyen S.V."/>
            <person name="Li F."/>
            <person name="Fanning S."/>
        </authorList>
    </citation>
    <scope>NUCLEOTIDE SEQUENCE</scope>
    <source>
        <strain evidence="9">SYSU D8009</strain>
    </source>
</reference>
<evidence type="ECO:0000313" key="10">
    <source>
        <dbReference type="Proteomes" id="UP000600101"/>
    </source>
</evidence>
<dbReference type="EMBL" id="JACOMF010000007">
    <property type="protein sequence ID" value="MBC4015375.1"/>
    <property type="molecule type" value="Genomic_DNA"/>
</dbReference>
<keyword evidence="3" id="KW-0479">Metal-binding</keyword>
<dbReference type="GO" id="GO:0046872">
    <property type="term" value="F:metal ion binding"/>
    <property type="evidence" value="ECO:0007669"/>
    <property type="project" value="UniProtKB-KW"/>
</dbReference>
<gene>
    <name evidence="9" type="ORF">H7965_08545</name>
</gene>
<evidence type="ECO:0000256" key="5">
    <source>
        <dbReference type="ARBA" id="ARBA00023002"/>
    </source>
</evidence>
<evidence type="ECO:0000256" key="3">
    <source>
        <dbReference type="ARBA" id="ARBA00022723"/>
    </source>
</evidence>
<dbReference type="GO" id="GO:0071949">
    <property type="term" value="F:FAD binding"/>
    <property type="evidence" value="ECO:0007669"/>
    <property type="project" value="InterPro"/>
</dbReference>
<evidence type="ECO:0000256" key="7">
    <source>
        <dbReference type="ARBA" id="ARBA00023014"/>
    </source>
</evidence>
<dbReference type="InterPro" id="IPR016169">
    <property type="entry name" value="FAD-bd_PCMH_sub2"/>
</dbReference>
<evidence type="ECO:0000256" key="1">
    <source>
        <dbReference type="ARBA" id="ARBA00001974"/>
    </source>
</evidence>
<proteinExistence type="predicted"/>
<dbReference type="PANTHER" id="PTHR11748:SF119">
    <property type="entry name" value="D-2-HYDROXYGLUTARATE DEHYDROGENASE"/>
    <property type="match status" value="1"/>
</dbReference>
<dbReference type="GO" id="GO:0004458">
    <property type="term" value="F:D-lactate dehydrogenase (cytochrome) activity"/>
    <property type="evidence" value="ECO:0007669"/>
    <property type="project" value="TreeGrafter"/>
</dbReference>
<dbReference type="Pfam" id="PF02913">
    <property type="entry name" value="FAD-oxidase_C"/>
    <property type="match status" value="1"/>
</dbReference>
<dbReference type="SUPFAM" id="SSF46548">
    <property type="entry name" value="alpha-helical ferredoxin"/>
    <property type="match status" value="1"/>
</dbReference>
<organism evidence="9 10">
    <name type="scientific">Siccirubricoccus deserti</name>
    <dbReference type="NCBI Taxonomy" id="2013562"/>
    <lineage>
        <taxon>Bacteria</taxon>
        <taxon>Pseudomonadati</taxon>
        <taxon>Pseudomonadota</taxon>
        <taxon>Alphaproteobacteria</taxon>
        <taxon>Acetobacterales</taxon>
        <taxon>Roseomonadaceae</taxon>
        <taxon>Siccirubricoccus</taxon>
    </lineage>
</organism>
<evidence type="ECO:0000256" key="6">
    <source>
        <dbReference type="ARBA" id="ARBA00023004"/>
    </source>
</evidence>
<keyword evidence="4" id="KW-0274">FAD</keyword>
<name>A0A9X0QXD1_9PROT</name>
<dbReference type="GO" id="GO:0008720">
    <property type="term" value="F:D-lactate dehydrogenase (NAD+) activity"/>
    <property type="evidence" value="ECO:0007669"/>
    <property type="project" value="TreeGrafter"/>
</dbReference>
<dbReference type="InterPro" id="IPR017900">
    <property type="entry name" value="4Fe4S_Fe_S_CS"/>
</dbReference>
<dbReference type="InterPro" id="IPR016167">
    <property type="entry name" value="FAD-bd_PCMH_sub1"/>
</dbReference>
<dbReference type="SUPFAM" id="SSF55103">
    <property type="entry name" value="FAD-linked oxidases, C-terminal domain"/>
    <property type="match status" value="1"/>
</dbReference>
<sequence>MNALTRTPAPIGDSALAARLRRETEGEVLWSAADRGRYATDASIYQIEPVGVLVPRSITDVEAALSICREAGVPVLARGGGTSQCGQTVNRALVIDCTKYLKRVISVEGDTARVEPGITLGALNAGLARSRKFFPVDPSTWARCTIGGMAGNNSCGSKSIRYGLMADNVTAIDALLADGTCFSFGALPDNLGAGVPAGVADLIQRLRALGAREAEEIAARFPNQLRRVGGYNIECLTPAARAEGRGNLARLLVGSEGTLAFSAALDLKLWPVKPRKMLGICQFPSFRRAMDAAQHLVTLDPEAVELVDRTMIDLGRSIPLFRATIDRMLIGEPDSLLIVEFHGHEDAPLLAALDRLEEMMGDLGLPGQVVRAVDPGFQAAVAEVREAGLNIMMSMKGDGKPVSFIEDCAVALPDLGDYTERLNQVFERHGTKGTWYAHASVGCLHVRPVLNMKDPGDVRRMREIAEECFALVREYKGSHSGEHGDGIVRSEFNEPMFGSRIARAFEAVKDGFDPGNLLNPGRVVRPPRMDDRSLFRYGPEYAADPKVTPVLDWSAWPGPQGGLLGAVEMCNNNGTCRKFDANVMCPSYRVTLDEQHLTRGRANTLRLALTRQLPGGLASEQVHEALSLCVSCKGCRRECPTGVDMAKLKIEAMAARARERGINAKDRLIATMPRWAPYAAMAPWVANARGWVPGLATLTEKLLGFAAERRLPRFRADAFHDAELPAPDGREGEVILLPDLFNRYFEPENLRAAARVLNAAGYRPTVARPPRGTRPLDEGRTLLAAGLVEEARAEARRTLAALSGFGSPVIGIEPSSLLTLRDEFPSLLPGPETQRLAGRALLLSEFLTREKPGLALKPVAPAAHIHGHCHQKSFSAFPAAVAMLTLVPGLKVTPITSSCCGMAGSFGYEAANLATSKAMAELSLLPAVRAAPAEDLIVADGTSCRHQIADLAGRQALHSVRVLEMALT</sequence>
<dbReference type="InterPro" id="IPR006094">
    <property type="entry name" value="Oxid_FAD_bind_N"/>
</dbReference>
<dbReference type="PROSITE" id="PS51387">
    <property type="entry name" value="FAD_PCMH"/>
    <property type="match status" value="1"/>
</dbReference>
<keyword evidence="6" id="KW-0408">Iron</keyword>
<dbReference type="Gene3D" id="3.30.70.2740">
    <property type="match status" value="1"/>
</dbReference>
<dbReference type="InterPro" id="IPR036318">
    <property type="entry name" value="FAD-bd_PCMH-like_sf"/>
</dbReference>
<evidence type="ECO:0000313" key="9">
    <source>
        <dbReference type="EMBL" id="MBC4015375.1"/>
    </source>
</evidence>
<dbReference type="Proteomes" id="UP000600101">
    <property type="component" value="Unassembled WGS sequence"/>
</dbReference>
<dbReference type="Pfam" id="PF01565">
    <property type="entry name" value="FAD_binding_4"/>
    <property type="match status" value="1"/>
</dbReference>
<keyword evidence="10" id="KW-1185">Reference proteome</keyword>
<dbReference type="PANTHER" id="PTHR11748">
    <property type="entry name" value="D-LACTATE DEHYDROGENASE"/>
    <property type="match status" value="1"/>
</dbReference>
<dbReference type="GO" id="GO:0051536">
    <property type="term" value="F:iron-sulfur cluster binding"/>
    <property type="evidence" value="ECO:0007669"/>
    <property type="project" value="UniProtKB-KW"/>
</dbReference>
<dbReference type="Pfam" id="PF13183">
    <property type="entry name" value="Fer4_8"/>
    <property type="match status" value="1"/>
</dbReference>